<dbReference type="SUPFAM" id="SSF51735">
    <property type="entry name" value="NAD(P)-binding Rossmann-fold domains"/>
    <property type="match status" value="1"/>
</dbReference>
<dbReference type="InterPro" id="IPR046825">
    <property type="entry name" value="PDH_C"/>
</dbReference>
<proteinExistence type="inferred from homology"/>
<dbReference type="Gene3D" id="3.40.50.720">
    <property type="entry name" value="NAD(P)-binding Rossmann-like Domain"/>
    <property type="match status" value="1"/>
</dbReference>
<keyword evidence="6" id="KW-1185">Reference proteome</keyword>
<comment type="caution">
    <text evidence="5">The sequence shown here is derived from an EMBL/GenBank/DDBJ whole genome shotgun (WGS) entry which is preliminary data.</text>
</comment>
<protein>
    <submittedName>
        <fullName evidence="5">Prephenate dehydrogenase</fullName>
    </submittedName>
</protein>
<dbReference type="InterPro" id="IPR036291">
    <property type="entry name" value="NAD(P)-bd_dom_sf"/>
</dbReference>
<dbReference type="PANTHER" id="PTHR21363:SF0">
    <property type="entry name" value="PREPHENATE DEHYDROGENASE [NADP(+)]"/>
    <property type="match status" value="1"/>
</dbReference>
<reference evidence="5 6" key="1">
    <citation type="submission" date="2020-09" db="EMBL/GenBank/DDBJ databases">
        <title>Actinomycete isolated from the Camponotus japonicus Mayr.</title>
        <authorList>
            <person name="Gong X."/>
        </authorList>
    </citation>
    <scope>NUCLEOTIDE SEQUENCE [LARGE SCALE GENOMIC DNA]</scope>
    <source>
        <strain evidence="5 6">2C-HV3</strain>
    </source>
</reference>
<sequence>MMRTMAVVGTGLIGTSVGLAVSRHGVMVHLLDQDETAARTAAALGAGVAGAPVERVDLAVIAVPPSRVGAVLAEQQLRGLAHAYTDVASVKSAPARDVLRTISDPVTFVGGHPLAGRERSGPLAARADLFEDRSWVLTPTQATSQPALNRVLEMVALCGAIPVVMEDQAHDAAVALTSHAPHVVASLMAARLQAGPEEAFRLAGQGLRDVTRIAAGDPRLWRDILQANAAAVARVLRALNDDLSAVLAALDDLAAAEPVREGHSVMRIEDLLRRGIAGLDRIHGRRTGTRPGQVRLRVALGERPGELALLVARLAEFGVGLDDVAATASPDRGALFAEFGLSAVRAEAAWRALTEEGWAAERLHPITAPAGSGGAAGVAPLPPADPGAQSLDHQVEAGRQEALSKP</sequence>
<dbReference type="EMBL" id="JACXRZ010000014">
    <property type="protein sequence ID" value="MBD3145487.1"/>
    <property type="molecule type" value="Genomic_DNA"/>
</dbReference>
<dbReference type="PROSITE" id="PS51176">
    <property type="entry name" value="PDH_ADH"/>
    <property type="match status" value="1"/>
</dbReference>
<evidence type="ECO:0000313" key="5">
    <source>
        <dbReference type="EMBL" id="MBD3145487.1"/>
    </source>
</evidence>
<dbReference type="Pfam" id="PF02153">
    <property type="entry name" value="PDH_N"/>
    <property type="match status" value="1"/>
</dbReference>
<evidence type="ECO:0000256" key="3">
    <source>
        <dbReference type="SAM" id="MobiDB-lite"/>
    </source>
</evidence>
<accession>A0ABR8L726</accession>
<dbReference type="InterPro" id="IPR050812">
    <property type="entry name" value="Preph/Arog_dehydrog"/>
</dbReference>
<evidence type="ECO:0000259" key="4">
    <source>
        <dbReference type="PROSITE" id="PS51176"/>
    </source>
</evidence>
<dbReference type="SUPFAM" id="SSF48179">
    <property type="entry name" value="6-phosphogluconate dehydrogenase C-terminal domain-like"/>
    <property type="match status" value="1"/>
</dbReference>
<evidence type="ECO:0000256" key="2">
    <source>
        <dbReference type="ARBA" id="ARBA00023002"/>
    </source>
</evidence>
<feature type="region of interest" description="Disordered" evidence="3">
    <location>
        <begin position="369"/>
        <end position="406"/>
    </location>
</feature>
<dbReference type="InterPro" id="IPR046826">
    <property type="entry name" value="PDH_N"/>
</dbReference>
<organism evidence="5 6">
    <name type="scientific">Microbispora bryophytorum subsp. camponoti</name>
    <dbReference type="NCBI Taxonomy" id="1677852"/>
    <lineage>
        <taxon>Bacteria</taxon>
        <taxon>Bacillati</taxon>
        <taxon>Actinomycetota</taxon>
        <taxon>Actinomycetes</taxon>
        <taxon>Streptosporangiales</taxon>
        <taxon>Streptosporangiaceae</taxon>
        <taxon>Microbispora</taxon>
    </lineage>
</organism>
<gene>
    <name evidence="5" type="ORF">IEQ31_20160</name>
</gene>
<keyword evidence="2" id="KW-0560">Oxidoreductase</keyword>
<name>A0ABR8L726_9ACTN</name>
<dbReference type="InterPro" id="IPR003099">
    <property type="entry name" value="Prephen_DH"/>
</dbReference>
<evidence type="ECO:0000256" key="1">
    <source>
        <dbReference type="ARBA" id="ARBA00007964"/>
    </source>
</evidence>
<dbReference type="Pfam" id="PF20463">
    <property type="entry name" value="PDH_C"/>
    <property type="match status" value="1"/>
</dbReference>
<comment type="similarity">
    <text evidence="1">Belongs to the prephenate/arogenate dehydrogenase family.</text>
</comment>
<dbReference type="Gene3D" id="1.10.3660.10">
    <property type="entry name" value="6-phosphogluconate dehydrogenase C-terminal like domain"/>
    <property type="match status" value="1"/>
</dbReference>
<dbReference type="Proteomes" id="UP000653231">
    <property type="component" value="Unassembled WGS sequence"/>
</dbReference>
<dbReference type="PANTHER" id="PTHR21363">
    <property type="entry name" value="PREPHENATE DEHYDROGENASE"/>
    <property type="match status" value="1"/>
</dbReference>
<evidence type="ECO:0000313" key="6">
    <source>
        <dbReference type="Proteomes" id="UP000653231"/>
    </source>
</evidence>
<dbReference type="InterPro" id="IPR008927">
    <property type="entry name" value="6-PGluconate_DH-like_C_sf"/>
</dbReference>
<feature type="compositionally biased region" description="Basic and acidic residues" evidence="3">
    <location>
        <begin position="393"/>
        <end position="406"/>
    </location>
</feature>
<feature type="domain" description="Prephenate/arogenate dehydrogenase" evidence="4">
    <location>
        <begin position="3"/>
        <end position="284"/>
    </location>
</feature>
<dbReference type="NCBIfam" id="NF005112">
    <property type="entry name" value="PRK06545.2-4"/>
    <property type="match status" value="1"/>
</dbReference>